<keyword evidence="3" id="KW-1185">Reference proteome</keyword>
<feature type="chain" id="PRO_5047022995" evidence="1">
    <location>
        <begin position="22"/>
        <end position="118"/>
    </location>
</feature>
<organism evidence="2 3">
    <name type="scientific">Vibrio mangrovi</name>
    <dbReference type="NCBI Taxonomy" id="474394"/>
    <lineage>
        <taxon>Bacteria</taxon>
        <taxon>Pseudomonadati</taxon>
        <taxon>Pseudomonadota</taxon>
        <taxon>Gammaproteobacteria</taxon>
        <taxon>Vibrionales</taxon>
        <taxon>Vibrionaceae</taxon>
        <taxon>Vibrio</taxon>
    </lineage>
</organism>
<keyword evidence="1" id="KW-0732">Signal</keyword>
<comment type="caution">
    <text evidence="2">The sequence shown here is derived from an EMBL/GenBank/DDBJ whole genome shotgun (WGS) entry which is preliminary data.</text>
</comment>
<dbReference type="Proteomes" id="UP001283366">
    <property type="component" value="Unassembled WGS sequence"/>
</dbReference>
<sequence length="118" mass="12900">MMKLQKTLLLGGLLLSSTVFAGAWTEPLTIEDVSLSYNEGTFGRVQLRATFDESPSTSVCVATEKLAVYDPNDINAYSQTWLSMLLTAQAQNQKVQIYVSACKSNNIPVLNGVKIPIQ</sequence>
<dbReference type="EMBL" id="JAWRCO010000001">
    <property type="protein sequence ID" value="MDW6002467.1"/>
    <property type="molecule type" value="Genomic_DNA"/>
</dbReference>
<accession>A0ABU4I785</accession>
<name>A0ABU4I785_9VIBR</name>
<feature type="signal peptide" evidence="1">
    <location>
        <begin position="1"/>
        <end position="21"/>
    </location>
</feature>
<dbReference type="RefSeq" id="WP_143693265.1">
    <property type="nucleotide sequence ID" value="NZ_AP024883.1"/>
</dbReference>
<gene>
    <name evidence="2" type="ORF">SBX37_06280</name>
</gene>
<reference evidence="2 3" key="1">
    <citation type="submission" date="2023-11" db="EMBL/GenBank/DDBJ databases">
        <title>Plant-associative lifestyle of Vibrio porteresiae and its evolutionary dynamics.</title>
        <authorList>
            <person name="Rameshkumar N."/>
            <person name="Kirti K."/>
        </authorList>
    </citation>
    <scope>NUCLEOTIDE SEQUENCE [LARGE SCALE GENOMIC DNA]</scope>
    <source>
        <strain evidence="2 3">MSSRF38</strain>
    </source>
</reference>
<protein>
    <submittedName>
        <fullName evidence="2">Uncharacterized protein</fullName>
    </submittedName>
</protein>
<evidence type="ECO:0000313" key="3">
    <source>
        <dbReference type="Proteomes" id="UP001283366"/>
    </source>
</evidence>
<evidence type="ECO:0000313" key="2">
    <source>
        <dbReference type="EMBL" id="MDW6002467.1"/>
    </source>
</evidence>
<evidence type="ECO:0000256" key="1">
    <source>
        <dbReference type="SAM" id="SignalP"/>
    </source>
</evidence>
<proteinExistence type="predicted"/>